<gene>
    <name evidence="3" type="ORF">OXX778_LOCUS17562</name>
</gene>
<organism evidence="3 4">
    <name type="scientific">Brachionus calyciflorus</name>
    <dbReference type="NCBI Taxonomy" id="104777"/>
    <lineage>
        <taxon>Eukaryota</taxon>
        <taxon>Metazoa</taxon>
        <taxon>Spiralia</taxon>
        <taxon>Gnathifera</taxon>
        <taxon>Rotifera</taxon>
        <taxon>Eurotatoria</taxon>
        <taxon>Monogononta</taxon>
        <taxon>Pseudotrocha</taxon>
        <taxon>Ploima</taxon>
        <taxon>Brachionidae</taxon>
        <taxon>Brachionus</taxon>
    </lineage>
</organism>
<accession>A0A814IKI1</accession>
<keyword evidence="2" id="KW-1133">Transmembrane helix</keyword>
<feature type="compositionally biased region" description="Polar residues" evidence="1">
    <location>
        <begin position="60"/>
        <end position="71"/>
    </location>
</feature>
<evidence type="ECO:0000313" key="4">
    <source>
        <dbReference type="Proteomes" id="UP000663879"/>
    </source>
</evidence>
<evidence type="ECO:0000256" key="2">
    <source>
        <dbReference type="SAM" id="Phobius"/>
    </source>
</evidence>
<protein>
    <submittedName>
        <fullName evidence="3">Uncharacterized protein</fullName>
    </submittedName>
</protein>
<dbReference type="AlphaFoldDB" id="A0A814IKI1"/>
<name>A0A814IKI1_9BILA</name>
<dbReference type="EMBL" id="CAJNOC010004528">
    <property type="protein sequence ID" value="CAF1024777.1"/>
    <property type="molecule type" value="Genomic_DNA"/>
</dbReference>
<sequence>MAPNAKVEASVESLKVLPRFKDIFKKTTSSSLIESKIIQVIVSDSIYATSSVEKSKQNEKVQSSTRSSFGNKNIEEKTKNNGHYPVSDFESITNSNVLRTSTLNRQISDNFTPQFNQLIVNLINSNSFHDNFSRKKATSPFVYTETTGSIFKNNSNNLKLDYEDDSRNNNLLFGFLFFFIVFVVVIVVLLLKKKVILLNVAFALR</sequence>
<evidence type="ECO:0000256" key="1">
    <source>
        <dbReference type="SAM" id="MobiDB-lite"/>
    </source>
</evidence>
<evidence type="ECO:0000313" key="3">
    <source>
        <dbReference type="EMBL" id="CAF1024777.1"/>
    </source>
</evidence>
<feature type="transmembrane region" description="Helical" evidence="2">
    <location>
        <begin position="171"/>
        <end position="191"/>
    </location>
</feature>
<comment type="caution">
    <text evidence="3">The sequence shown here is derived from an EMBL/GenBank/DDBJ whole genome shotgun (WGS) entry which is preliminary data.</text>
</comment>
<proteinExistence type="predicted"/>
<keyword evidence="2" id="KW-0812">Transmembrane</keyword>
<reference evidence="3" key="1">
    <citation type="submission" date="2021-02" db="EMBL/GenBank/DDBJ databases">
        <authorList>
            <person name="Nowell W R."/>
        </authorList>
    </citation>
    <scope>NUCLEOTIDE SEQUENCE</scope>
    <source>
        <strain evidence="3">Ploen Becks lab</strain>
    </source>
</reference>
<feature type="region of interest" description="Disordered" evidence="1">
    <location>
        <begin position="53"/>
        <end position="87"/>
    </location>
</feature>
<dbReference type="Proteomes" id="UP000663879">
    <property type="component" value="Unassembled WGS sequence"/>
</dbReference>
<keyword evidence="4" id="KW-1185">Reference proteome</keyword>
<keyword evidence="2" id="KW-0472">Membrane</keyword>